<dbReference type="RefSeq" id="WP_154371349.1">
    <property type="nucleotide sequence ID" value="NZ_WKJJ01000002.1"/>
</dbReference>
<reference evidence="3 4" key="1">
    <citation type="submission" date="2019-11" db="EMBL/GenBank/DDBJ databases">
        <title>Novel species isolated from a subtropical stream in China.</title>
        <authorList>
            <person name="Lu H."/>
        </authorList>
    </citation>
    <scope>NUCLEOTIDE SEQUENCE [LARGE SCALE GENOMIC DNA]</scope>
    <source>
        <strain evidence="3 4">FT92W</strain>
    </source>
</reference>
<gene>
    <name evidence="3" type="ORF">GJ700_03965</name>
</gene>
<dbReference type="InterPro" id="IPR032710">
    <property type="entry name" value="NTF2-like_dom_sf"/>
</dbReference>
<feature type="signal peptide" evidence="1">
    <location>
        <begin position="1"/>
        <end position="24"/>
    </location>
</feature>
<feature type="domain" description="DUF4440" evidence="2">
    <location>
        <begin position="34"/>
        <end position="151"/>
    </location>
</feature>
<proteinExistence type="predicted"/>
<dbReference type="EMBL" id="WKJJ01000002">
    <property type="protein sequence ID" value="MRV70875.1"/>
    <property type="molecule type" value="Genomic_DNA"/>
</dbReference>
<organism evidence="3 4">
    <name type="scientific">Pseudoduganella rivuli</name>
    <dbReference type="NCBI Taxonomy" id="2666085"/>
    <lineage>
        <taxon>Bacteria</taxon>
        <taxon>Pseudomonadati</taxon>
        <taxon>Pseudomonadota</taxon>
        <taxon>Betaproteobacteria</taxon>
        <taxon>Burkholderiales</taxon>
        <taxon>Oxalobacteraceae</taxon>
        <taxon>Telluria group</taxon>
        <taxon>Pseudoduganella</taxon>
    </lineage>
</organism>
<name>A0A7X2LQ11_9BURK</name>
<dbReference type="AlphaFoldDB" id="A0A7X2LQ11"/>
<evidence type="ECO:0000256" key="1">
    <source>
        <dbReference type="SAM" id="SignalP"/>
    </source>
</evidence>
<feature type="chain" id="PRO_5030904687" evidence="1">
    <location>
        <begin position="25"/>
        <end position="170"/>
    </location>
</feature>
<keyword evidence="4" id="KW-1185">Reference proteome</keyword>
<dbReference type="Pfam" id="PF14534">
    <property type="entry name" value="DUF4440"/>
    <property type="match status" value="1"/>
</dbReference>
<comment type="caution">
    <text evidence="3">The sequence shown here is derived from an EMBL/GenBank/DDBJ whole genome shotgun (WGS) entry which is preliminary data.</text>
</comment>
<protein>
    <submittedName>
        <fullName evidence="3">DUF4440 domain-containing protein</fullName>
    </submittedName>
</protein>
<keyword evidence="1" id="KW-0732">Signal</keyword>
<sequence length="170" mass="19296">MKALKLVVAMAFMALQAQWVQVQAAQFDWEASARQADESYWNAYNNVDPQGMNAMLADDVEFYHDRGGKILGKKALAATNEGMKKAEHQLRREAVPGTVRFFPMRKGDDVYGVMVTGEHRFYVLPKGQPEFLVGRAYFTQLMQLKGNAWKISRIFSYEHVDAEQASQGKL</sequence>
<dbReference type="SUPFAM" id="SSF54427">
    <property type="entry name" value="NTF2-like"/>
    <property type="match status" value="1"/>
</dbReference>
<dbReference type="Proteomes" id="UP000446768">
    <property type="component" value="Unassembled WGS sequence"/>
</dbReference>
<evidence type="ECO:0000313" key="3">
    <source>
        <dbReference type="EMBL" id="MRV70875.1"/>
    </source>
</evidence>
<dbReference type="InterPro" id="IPR027843">
    <property type="entry name" value="DUF4440"/>
</dbReference>
<dbReference type="Gene3D" id="3.10.450.50">
    <property type="match status" value="1"/>
</dbReference>
<evidence type="ECO:0000313" key="4">
    <source>
        <dbReference type="Proteomes" id="UP000446768"/>
    </source>
</evidence>
<accession>A0A7X2LQ11</accession>
<evidence type="ECO:0000259" key="2">
    <source>
        <dbReference type="Pfam" id="PF14534"/>
    </source>
</evidence>